<reference evidence="1" key="1">
    <citation type="submission" date="2022-09" db="EMBL/GenBank/DDBJ databases">
        <title>Diverse halophilic archaea isolated from saline environments.</title>
        <authorList>
            <person name="Cui H.-L."/>
        </authorList>
    </citation>
    <scope>NUCLEOTIDE SEQUENCE</scope>
    <source>
        <strain evidence="1">ZS-35-S2</strain>
    </source>
</reference>
<organism evidence="1 2">
    <name type="scientific">Salinirubellus salinus</name>
    <dbReference type="NCBI Taxonomy" id="1364945"/>
    <lineage>
        <taxon>Archaea</taxon>
        <taxon>Methanobacteriati</taxon>
        <taxon>Methanobacteriota</taxon>
        <taxon>Stenosarchaea group</taxon>
        <taxon>Halobacteria</taxon>
        <taxon>Halobacteriales</taxon>
        <taxon>Natronomonadaceae</taxon>
        <taxon>Salinirubellus</taxon>
    </lineage>
</organism>
<keyword evidence="2" id="KW-1185">Reference proteome</keyword>
<dbReference type="RefSeq" id="WP_260594990.1">
    <property type="nucleotide sequence ID" value="NZ_CP104003.1"/>
</dbReference>
<evidence type="ECO:0000313" key="1">
    <source>
        <dbReference type="EMBL" id="UWM55879.1"/>
    </source>
</evidence>
<dbReference type="Proteomes" id="UP001057580">
    <property type="component" value="Chromosome"/>
</dbReference>
<evidence type="ECO:0000313" key="2">
    <source>
        <dbReference type="Proteomes" id="UP001057580"/>
    </source>
</evidence>
<dbReference type="KEGG" id="ssai:N0B31_06240"/>
<dbReference type="NCBIfam" id="NF041915">
    <property type="entry name" value="HVO_2901"/>
    <property type="match status" value="1"/>
</dbReference>
<dbReference type="GeneID" id="74942004"/>
<name>A0A9E7UCJ1_9EURY</name>
<gene>
    <name evidence="1" type="ORF">N0B31_06240</name>
</gene>
<protein>
    <submittedName>
        <fullName evidence="1">Transcriptional regulator</fullName>
    </submittedName>
</protein>
<dbReference type="InterPro" id="IPR049703">
    <property type="entry name" value="HVO_2901-like"/>
</dbReference>
<dbReference type="EMBL" id="CP104003">
    <property type="protein sequence ID" value="UWM55879.1"/>
    <property type="molecule type" value="Genomic_DNA"/>
</dbReference>
<accession>A0A9E7UCJ1</accession>
<proteinExistence type="predicted"/>
<sequence>MTHTCRNCKRTFTSELRYELHQDKCSDETLVCSQCGGKFSERRATRDGWHYRCPNDECEGEGLGEDLRAVGDFTVAPTR</sequence>
<dbReference type="AlphaFoldDB" id="A0A9E7UCJ1"/>